<evidence type="ECO:0000313" key="2">
    <source>
        <dbReference type="Proteomes" id="UP000887043"/>
    </source>
</evidence>
<name>A0AA37I137_SEGBR</name>
<dbReference type="SUPFAM" id="SSF51306">
    <property type="entry name" value="LexA/Signal peptidase"/>
    <property type="match status" value="1"/>
</dbReference>
<organism evidence="1 2">
    <name type="scientific">Segatella bryantii</name>
    <name type="common">Prevotella bryantii</name>
    <dbReference type="NCBI Taxonomy" id="77095"/>
    <lineage>
        <taxon>Bacteria</taxon>
        <taxon>Pseudomonadati</taxon>
        <taxon>Bacteroidota</taxon>
        <taxon>Bacteroidia</taxon>
        <taxon>Bacteroidales</taxon>
        <taxon>Prevotellaceae</taxon>
        <taxon>Segatella</taxon>
    </lineage>
</organism>
<sequence length="159" mass="18649">MSEDHIQELKFANSIFIPEIIKFLEQGHTVTIKLKGYSMRPFLENNRDKAILRKPDKLKIGDVVLAEISPQNYALHRIIKIIGENIVLRGDGNLTCEYCKSENIKGYAVGFYRKGKKNMDSTNSMKWKLYSKVWCALFPIRRYLLAFYRILWIPLFETK</sequence>
<proteinExistence type="predicted"/>
<protein>
    <recommendedName>
        <fullName evidence="3">Peptidase S41</fullName>
    </recommendedName>
</protein>
<dbReference type="AlphaFoldDB" id="A0AA37I137"/>
<accession>A0AA37I137</accession>
<evidence type="ECO:0000313" key="1">
    <source>
        <dbReference type="EMBL" id="GJG27186.1"/>
    </source>
</evidence>
<dbReference type="Proteomes" id="UP000887043">
    <property type="component" value="Unassembled WGS sequence"/>
</dbReference>
<dbReference type="EMBL" id="BPTR01000001">
    <property type="protein sequence ID" value="GJG27186.1"/>
    <property type="molecule type" value="Genomic_DNA"/>
</dbReference>
<gene>
    <name evidence="1" type="ORF">PRRU23_08860</name>
</gene>
<dbReference type="CDD" id="cd06462">
    <property type="entry name" value="Peptidase_S24_S26"/>
    <property type="match status" value="1"/>
</dbReference>
<dbReference type="RefSeq" id="WP_006282387.1">
    <property type="nucleotide sequence ID" value="NZ_BPTR01000001.1"/>
</dbReference>
<dbReference type="InterPro" id="IPR036286">
    <property type="entry name" value="LexA/Signal_pep-like_sf"/>
</dbReference>
<comment type="caution">
    <text evidence="1">The sequence shown here is derived from an EMBL/GenBank/DDBJ whole genome shotgun (WGS) entry which is preliminary data.</text>
</comment>
<evidence type="ECO:0008006" key="3">
    <source>
        <dbReference type="Google" id="ProtNLM"/>
    </source>
</evidence>
<reference evidence="1" key="1">
    <citation type="submission" date="2021-08" db="EMBL/GenBank/DDBJ databases">
        <title>Prevotella lacticifex sp. nov., isolated from rumen of cow.</title>
        <authorList>
            <person name="Shinkai T."/>
            <person name="Ikeyama N."/>
            <person name="Kumagai M."/>
            <person name="Ohmori H."/>
            <person name="Sakamoto M."/>
            <person name="Ohkuma M."/>
            <person name="Mitsumori M."/>
        </authorList>
    </citation>
    <scope>NUCLEOTIDE SEQUENCE</scope>
    <source>
        <strain evidence="1">DSM 11371</strain>
    </source>
</reference>